<evidence type="ECO:0000313" key="3">
    <source>
        <dbReference type="Proteomes" id="UP001589795"/>
    </source>
</evidence>
<sequence>MGWLDRIAERMMLKARAEGKLSGLEGEGQPLPRRPVGDTGEAVGFRIMAEAGVLPEEIVLKKQVIAAQSRLAELPEGPERDALLAEIARLQMRQSIAEEARRRFMRD</sequence>
<organism evidence="2 3">
    <name type="scientific">Paracoccus rhizosphaerae</name>
    <dbReference type="NCBI Taxonomy" id="1133347"/>
    <lineage>
        <taxon>Bacteria</taxon>
        <taxon>Pseudomonadati</taxon>
        <taxon>Pseudomonadota</taxon>
        <taxon>Alphaproteobacteria</taxon>
        <taxon>Rhodobacterales</taxon>
        <taxon>Paracoccaceae</taxon>
        <taxon>Paracoccus</taxon>
    </lineage>
</organism>
<dbReference type="EMBL" id="JBHLWQ010000115">
    <property type="protein sequence ID" value="MFC0201000.1"/>
    <property type="molecule type" value="Genomic_DNA"/>
</dbReference>
<gene>
    <name evidence="2" type="ORF">ACFFIZ_11995</name>
</gene>
<feature type="domain" description="DnaJ homologue subfamily C member 28 conserved" evidence="1">
    <location>
        <begin position="7"/>
        <end position="71"/>
    </location>
</feature>
<name>A0ABV6CJS9_9RHOB</name>
<evidence type="ECO:0000313" key="2">
    <source>
        <dbReference type="EMBL" id="MFC0201000.1"/>
    </source>
</evidence>
<dbReference type="InterPro" id="IPR018961">
    <property type="entry name" value="DnaJ_homolog_subfam-C_membr-28"/>
</dbReference>
<accession>A0ABV6CJS9</accession>
<reference evidence="2 3" key="1">
    <citation type="submission" date="2024-09" db="EMBL/GenBank/DDBJ databases">
        <authorList>
            <person name="Sun Q."/>
            <person name="Mori K."/>
        </authorList>
    </citation>
    <scope>NUCLEOTIDE SEQUENCE [LARGE SCALE GENOMIC DNA]</scope>
    <source>
        <strain evidence="2 3">CCM 7904</strain>
    </source>
</reference>
<dbReference type="Proteomes" id="UP001589795">
    <property type="component" value="Unassembled WGS sequence"/>
</dbReference>
<proteinExistence type="predicted"/>
<comment type="caution">
    <text evidence="2">The sequence shown here is derived from an EMBL/GenBank/DDBJ whole genome shotgun (WGS) entry which is preliminary data.</text>
</comment>
<dbReference type="RefSeq" id="WP_265505528.1">
    <property type="nucleotide sequence ID" value="NZ_JAOTBE010000002.1"/>
</dbReference>
<protein>
    <submittedName>
        <fullName evidence="2">DUF1992 domain-containing protein</fullName>
    </submittedName>
</protein>
<keyword evidence="3" id="KW-1185">Reference proteome</keyword>
<dbReference type="Pfam" id="PF09350">
    <property type="entry name" value="DJC28_CD"/>
    <property type="match status" value="1"/>
</dbReference>
<evidence type="ECO:0000259" key="1">
    <source>
        <dbReference type="Pfam" id="PF09350"/>
    </source>
</evidence>